<dbReference type="EMBL" id="JBEHCU010008444">
    <property type="protein sequence ID" value="KAL1382860.1"/>
    <property type="molecule type" value="Genomic_DNA"/>
</dbReference>
<evidence type="ECO:0000313" key="2">
    <source>
        <dbReference type="EMBL" id="KAL1382860.1"/>
    </source>
</evidence>
<protein>
    <recommendedName>
        <fullName evidence="1">SET domain-containing protein</fullName>
    </recommendedName>
</protein>
<accession>A0ABD1CZF1</accession>
<dbReference type="AlphaFoldDB" id="A0ABD1CZF1"/>
<dbReference type="GO" id="GO:0008276">
    <property type="term" value="F:protein methyltransferase activity"/>
    <property type="evidence" value="ECO:0007669"/>
    <property type="project" value="UniProtKB-ARBA"/>
</dbReference>
<keyword evidence="3" id="KW-1185">Reference proteome</keyword>
<evidence type="ECO:0000313" key="3">
    <source>
        <dbReference type="Proteomes" id="UP001562425"/>
    </source>
</evidence>
<organism evidence="2 3">
    <name type="scientific">Culex pipiens pipiens</name>
    <name type="common">Northern house mosquito</name>
    <dbReference type="NCBI Taxonomy" id="38569"/>
    <lineage>
        <taxon>Eukaryota</taxon>
        <taxon>Metazoa</taxon>
        <taxon>Ecdysozoa</taxon>
        <taxon>Arthropoda</taxon>
        <taxon>Hexapoda</taxon>
        <taxon>Insecta</taxon>
        <taxon>Pterygota</taxon>
        <taxon>Neoptera</taxon>
        <taxon>Endopterygota</taxon>
        <taxon>Diptera</taxon>
        <taxon>Nematocera</taxon>
        <taxon>Culicoidea</taxon>
        <taxon>Culicidae</taxon>
        <taxon>Culicinae</taxon>
        <taxon>Culicini</taxon>
        <taxon>Culex</taxon>
        <taxon>Culex</taxon>
    </lineage>
</organism>
<dbReference type="Proteomes" id="UP001562425">
    <property type="component" value="Unassembled WGS sequence"/>
</dbReference>
<proteinExistence type="predicted"/>
<gene>
    <name evidence="2" type="ORF">pipiens_013172</name>
</gene>
<reference evidence="2 3" key="1">
    <citation type="submission" date="2024-05" db="EMBL/GenBank/DDBJ databases">
        <title>Culex pipiens pipiens assembly and annotation.</title>
        <authorList>
            <person name="Alout H."/>
            <person name="Durand T."/>
        </authorList>
    </citation>
    <scope>NUCLEOTIDE SEQUENCE [LARGE SCALE GENOMIC DNA]</scope>
    <source>
        <strain evidence="2">HA-2024</strain>
        <tissue evidence="2">Whole body</tissue>
    </source>
</reference>
<comment type="caution">
    <text evidence="2">The sequence shown here is derived from an EMBL/GenBank/DDBJ whole genome shotgun (WGS) entry which is preliminary data.</text>
</comment>
<feature type="domain" description="SET" evidence="1">
    <location>
        <begin position="46"/>
        <end position="83"/>
    </location>
</feature>
<dbReference type="SUPFAM" id="SSF82199">
    <property type="entry name" value="SET domain"/>
    <property type="match status" value="1"/>
</dbReference>
<dbReference type="InterPro" id="IPR001214">
    <property type="entry name" value="SET_dom"/>
</dbReference>
<dbReference type="InterPro" id="IPR046341">
    <property type="entry name" value="SET_dom_sf"/>
</dbReference>
<dbReference type="GO" id="GO:0008170">
    <property type="term" value="F:N-methyltransferase activity"/>
    <property type="evidence" value="ECO:0007669"/>
    <property type="project" value="UniProtKB-ARBA"/>
</dbReference>
<dbReference type="Pfam" id="PF00856">
    <property type="entry name" value="SET"/>
    <property type="match status" value="1"/>
</dbReference>
<dbReference type="Gene3D" id="2.170.270.10">
    <property type="entry name" value="SET domain"/>
    <property type="match status" value="1"/>
</dbReference>
<dbReference type="GO" id="GO:0008757">
    <property type="term" value="F:S-adenosylmethionine-dependent methyltransferase activity"/>
    <property type="evidence" value="ECO:0007669"/>
    <property type="project" value="UniProtKB-ARBA"/>
</dbReference>
<evidence type="ECO:0000259" key="1">
    <source>
        <dbReference type="Pfam" id="PF00856"/>
    </source>
</evidence>
<name>A0ABD1CZF1_CULPP</name>
<sequence length="198" mass="22719">MKYVACVYYVVFLENPAVSSIIRTAAQQRFFLLSLLQHARLSCSLICNHSCDPNAATFIDSGRSKVIILRPVHKGEQIVTSYGPTWWRPRPGHVLGFRCSCIACNADQKWRSMIERRFSPEANKNLQTLHDVMARTDFSVANKLNALQQFVKRYADRYHPQKDLGMILSSYRLLLDFAVRNENVALERARLQAAYADH</sequence>